<protein>
    <submittedName>
        <fullName evidence="2">Uncharacterized protein</fullName>
    </submittedName>
</protein>
<organism evidence="2 3">
    <name type="scientific">Lentibacillus kapialis</name>
    <dbReference type="NCBI Taxonomy" id="340214"/>
    <lineage>
        <taxon>Bacteria</taxon>
        <taxon>Bacillati</taxon>
        <taxon>Bacillota</taxon>
        <taxon>Bacilli</taxon>
        <taxon>Bacillales</taxon>
        <taxon>Bacillaceae</taxon>
        <taxon>Lentibacillus</taxon>
    </lineage>
</organism>
<keyword evidence="1" id="KW-0812">Transmembrane</keyword>
<keyword evidence="1" id="KW-0472">Membrane</keyword>
<feature type="transmembrane region" description="Helical" evidence="1">
    <location>
        <begin position="5"/>
        <end position="23"/>
    </location>
</feature>
<gene>
    <name evidence="2" type="ORF">GCM10007063_20270</name>
</gene>
<sequence length="148" mass="16737">MKKWITVFIGAVLIITAVSYYWLNSVADAELTSNETSQVKKDDFILHMRIESADEGFQVFRAIQYVGDESVEIKHQTPLVSVSFNHPNHDYTGKTVSNTLTTGNSYHPQGVKTFKTPGEGVYTLFCEARFIVNGEPMKISHQEELTFQ</sequence>
<evidence type="ECO:0000313" key="2">
    <source>
        <dbReference type="EMBL" id="GGJ97856.1"/>
    </source>
</evidence>
<keyword evidence="3" id="KW-1185">Reference proteome</keyword>
<dbReference type="Proteomes" id="UP000658382">
    <property type="component" value="Unassembled WGS sequence"/>
</dbReference>
<evidence type="ECO:0000256" key="1">
    <source>
        <dbReference type="SAM" id="Phobius"/>
    </source>
</evidence>
<dbReference type="RefSeq" id="WP_188632985.1">
    <property type="nucleotide sequence ID" value="NZ_BMNQ01000027.1"/>
</dbReference>
<proteinExistence type="predicted"/>
<evidence type="ECO:0000313" key="3">
    <source>
        <dbReference type="Proteomes" id="UP000658382"/>
    </source>
</evidence>
<dbReference type="EMBL" id="BMNQ01000027">
    <property type="protein sequence ID" value="GGJ97856.1"/>
    <property type="molecule type" value="Genomic_DNA"/>
</dbReference>
<dbReference type="AlphaFoldDB" id="A0A917UYT9"/>
<name>A0A917UYT9_9BACI</name>
<reference evidence="2" key="2">
    <citation type="submission" date="2020-09" db="EMBL/GenBank/DDBJ databases">
        <authorList>
            <person name="Sun Q."/>
            <person name="Ohkuma M."/>
        </authorList>
    </citation>
    <scope>NUCLEOTIDE SEQUENCE</scope>
    <source>
        <strain evidence="2">JCM 12580</strain>
    </source>
</reference>
<keyword evidence="1" id="KW-1133">Transmembrane helix</keyword>
<reference evidence="2" key="1">
    <citation type="journal article" date="2014" name="Int. J. Syst. Evol. Microbiol.">
        <title>Complete genome sequence of Corynebacterium casei LMG S-19264T (=DSM 44701T), isolated from a smear-ripened cheese.</title>
        <authorList>
            <consortium name="US DOE Joint Genome Institute (JGI-PGF)"/>
            <person name="Walter F."/>
            <person name="Albersmeier A."/>
            <person name="Kalinowski J."/>
            <person name="Ruckert C."/>
        </authorList>
    </citation>
    <scope>NUCLEOTIDE SEQUENCE</scope>
    <source>
        <strain evidence="2">JCM 12580</strain>
    </source>
</reference>
<accession>A0A917UYT9</accession>
<comment type="caution">
    <text evidence="2">The sequence shown here is derived from an EMBL/GenBank/DDBJ whole genome shotgun (WGS) entry which is preliminary data.</text>
</comment>